<keyword evidence="2" id="KW-1185">Reference proteome</keyword>
<organism evidence="1 2">
    <name type="scientific">Nakamurella leprariae</name>
    <dbReference type="NCBI Taxonomy" id="2803911"/>
    <lineage>
        <taxon>Bacteria</taxon>
        <taxon>Bacillati</taxon>
        <taxon>Actinomycetota</taxon>
        <taxon>Actinomycetes</taxon>
        <taxon>Nakamurellales</taxon>
        <taxon>Nakamurellaceae</taxon>
        <taxon>Nakamurella</taxon>
    </lineage>
</organism>
<dbReference type="AlphaFoldDB" id="A0A938YA34"/>
<dbReference type="InterPro" id="IPR050155">
    <property type="entry name" value="HAD-like_hydrolase_sf"/>
</dbReference>
<sequence>MTRIGTVLWDIDGTLLTAGWVAGGAFLDAVEQVAGARPVADGLDFGGRIDPEIAAALLDAVGADAALVEPVLARFRDLATERVRDFDAHVTLLPGVPELVAQLAGAGVTQTVVTGNLALVGRMKLAAAQLDPPIEPDLGGFGDDGRDRLEVAAAALRRLADAGRPHSLRDCWIVGDTPRDLTCARLLGVRCALVGTGRRPAASMAELGADLLLDDLQDTEVLLRLWEL</sequence>
<evidence type="ECO:0000313" key="1">
    <source>
        <dbReference type="EMBL" id="MBM9465816.1"/>
    </source>
</evidence>
<dbReference type="InterPro" id="IPR023198">
    <property type="entry name" value="PGP-like_dom2"/>
</dbReference>
<accession>A0A938YA34</accession>
<dbReference type="SFLD" id="SFLDG01129">
    <property type="entry name" value="C1.5:_HAD__Beta-PGM__Phosphata"/>
    <property type="match status" value="1"/>
</dbReference>
<protein>
    <submittedName>
        <fullName evidence="1">Haloacid dehalogenase-like hydrolase</fullName>
    </submittedName>
</protein>
<dbReference type="RefSeq" id="WP_205258764.1">
    <property type="nucleotide sequence ID" value="NZ_JAERWK010000001.1"/>
</dbReference>
<dbReference type="PANTHER" id="PTHR43434">
    <property type="entry name" value="PHOSPHOGLYCOLATE PHOSPHATASE"/>
    <property type="match status" value="1"/>
</dbReference>
<dbReference type="EMBL" id="JAERWK010000001">
    <property type="protein sequence ID" value="MBM9465816.1"/>
    <property type="molecule type" value="Genomic_DNA"/>
</dbReference>
<dbReference type="InterPro" id="IPR023214">
    <property type="entry name" value="HAD_sf"/>
</dbReference>
<dbReference type="InterPro" id="IPR036412">
    <property type="entry name" value="HAD-like_sf"/>
</dbReference>
<dbReference type="Proteomes" id="UP000663792">
    <property type="component" value="Unassembled WGS sequence"/>
</dbReference>
<keyword evidence="1" id="KW-0378">Hydrolase</keyword>
<name>A0A938YA34_9ACTN</name>
<dbReference type="GO" id="GO:0008967">
    <property type="term" value="F:phosphoglycolate phosphatase activity"/>
    <property type="evidence" value="ECO:0007669"/>
    <property type="project" value="TreeGrafter"/>
</dbReference>
<dbReference type="PANTHER" id="PTHR43434:SF1">
    <property type="entry name" value="PHOSPHOGLYCOLATE PHOSPHATASE"/>
    <property type="match status" value="1"/>
</dbReference>
<evidence type="ECO:0000313" key="2">
    <source>
        <dbReference type="Proteomes" id="UP000663792"/>
    </source>
</evidence>
<dbReference type="GO" id="GO:0005829">
    <property type="term" value="C:cytosol"/>
    <property type="evidence" value="ECO:0007669"/>
    <property type="project" value="TreeGrafter"/>
</dbReference>
<gene>
    <name evidence="1" type="ORF">JL106_00810</name>
</gene>
<dbReference type="Pfam" id="PF12710">
    <property type="entry name" value="HAD"/>
    <property type="match status" value="1"/>
</dbReference>
<reference evidence="1" key="1">
    <citation type="submission" date="2021-01" db="EMBL/GenBank/DDBJ databases">
        <title>YIM 132084 draft genome.</title>
        <authorList>
            <person name="An D."/>
        </authorList>
    </citation>
    <scope>NUCLEOTIDE SEQUENCE</scope>
    <source>
        <strain evidence="1">YIM 132084</strain>
    </source>
</reference>
<comment type="caution">
    <text evidence="1">The sequence shown here is derived from an EMBL/GenBank/DDBJ whole genome shotgun (WGS) entry which is preliminary data.</text>
</comment>
<dbReference type="SUPFAM" id="SSF56784">
    <property type="entry name" value="HAD-like"/>
    <property type="match status" value="1"/>
</dbReference>
<dbReference type="GO" id="GO:0006281">
    <property type="term" value="P:DNA repair"/>
    <property type="evidence" value="ECO:0007669"/>
    <property type="project" value="TreeGrafter"/>
</dbReference>
<dbReference type="Gene3D" id="1.10.150.240">
    <property type="entry name" value="Putative phosphatase, domain 2"/>
    <property type="match status" value="1"/>
</dbReference>
<dbReference type="SFLD" id="SFLDS00003">
    <property type="entry name" value="Haloacid_Dehalogenase"/>
    <property type="match status" value="1"/>
</dbReference>
<proteinExistence type="predicted"/>
<dbReference type="Gene3D" id="3.40.50.1000">
    <property type="entry name" value="HAD superfamily/HAD-like"/>
    <property type="match status" value="1"/>
</dbReference>